<accession>A0A0E9RDL7</accession>
<evidence type="ECO:0000313" key="1">
    <source>
        <dbReference type="EMBL" id="JAH27199.1"/>
    </source>
</evidence>
<organism evidence="1">
    <name type="scientific">Anguilla anguilla</name>
    <name type="common">European freshwater eel</name>
    <name type="synonym">Muraena anguilla</name>
    <dbReference type="NCBI Taxonomy" id="7936"/>
    <lineage>
        <taxon>Eukaryota</taxon>
        <taxon>Metazoa</taxon>
        <taxon>Chordata</taxon>
        <taxon>Craniata</taxon>
        <taxon>Vertebrata</taxon>
        <taxon>Euteleostomi</taxon>
        <taxon>Actinopterygii</taxon>
        <taxon>Neopterygii</taxon>
        <taxon>Teleostei</taxon>
        <taxon>Anguilliformes</taxon>
        <taxon>Anguillidae</taxon>
        <taxon>Anguilla</taxon>
    </lineage>
</organism>
<reference evidence="1" key="1">
    <citation type="submission" date="2014-11" db="EMBL/GenBank/DDBJ databases">
        <authorList>
            <person name="Amaro Gonzalez C."/>
        </authorList>
    </citation>
    <scope>NUCLEOTIDE SEQUENCE</scope>
</reference>
<dbReference type="AlphaFoldDB" id="A0A0E9RDL7"/>
<sequence>MCSNKCYIPLSKGFSAIHLMGNETLSYISFQ</sequence>
<protein>
    <submittedName>
        <fullName evidence="1">Uncharacterized protein</fullName>
    </submittedName>
</protein>
<reference evidence="1" key="2">
    <citation type="journal article" date="2015" name="Fish Shellfish Immunol.">
        <title>Early steps in the European eel (Anguilla anguilla)-Vibrio vulnificus interaction in the gills: Role of the RtxA13 toxin.</title>
        <authorList>
            <person name="Callol A."/>
            <person name="Pajuelo D."/>
            <person name="Ebbesson L."/>
            <person name="Teles M."/>
            <person name="MacKenzie S."/>
            <person name="Amaro C."/>
        </authorList>
    </citation>
    <scope>NUCLEOTIDE SEQUENCE</scope>
</reference>
<dbReference type="EMBL" id="GBXM01081378">
    <property type="protein sequence ID" value="JAH27199.1"/>
    <property type="molecule type" value="Transcribed_RNA"/>
</dbReference>
<proteinExistence type="predicted"/>
<name>A0A0E9RDL7_ANGAN</name>